<evidence type="ECO:0000256" key="6">
    <source>
        <dbReference type="SAM" id="Phobius"/>
    </source>
</evidence>
<dbReference type="AlphaFoldDB" id="A0A7J8H319"/>
<evidence type="ECO:0000313" key="7">
    <source>
        <dbReference type="EMBL" id="KAF6466480.1"/>
    </source>
</evidence>
<dbReference type="OrthoDB" id="10071849at2759"/>
<gene>
    <name evidence="7" type="ORF">HJG63_013612</name>
</gene>
<dbReference type="KEGG" id="ray:107497318"/>
<evidence type="ECO:0000256" key="2">
    <source>
        <dbReference type="ARBA" id="ARBA00009565"/>
    </source>
</evidence>
<feature type="transmembrane region" description="Helical" evidence="6">
    <location>
        <begin position="138"/>
        <end position="161"/>
    </location>
</feature>
<dbReference type="GO" id="GO:0005886">
    <property type="term" value="C:plasma membrane"/>
    <property type="evidence" value="ECO:0007669"/>
    <property type="project" value="TreeGrafter"/>
</dbReference>
<comment type="caution">
    <text evidence="7">The sequence shown here is derived from an EMBL/GenBank/DDBJ whole genome shotgun (WGS) entry which is preliminary data.</text>
</comment>
<protein>
    <submittedName>
        <fullName evidence="7">Membrane spanning 4-domains A8</fullName>
    </submittedName>
</protein>
<dbReference type="EMBL" id="JACASE010000005">
    <property type="protein sequence ID" value="KAF6466480.1"/>
    <property type="molecule type" value="Genomic_DNA"/>
</dbReference>
<evidence type="ECO:0000256" key="5">
    <source>
        <dbReference type="ARBA" id="ARBA00023136"/>
    </source>
</evidence>
<dbReference type="InterPro" id="IPR007237">
    <property type="entry name" value="CD20-like"/>
</dbReference>
<dbReference type="Pfam" id="PF04103">
    <property type="entry name" value="CD20"/>
    <property type="match status" value="1"/>
</dbReference>
<keyword evidence="4 6" id="KW-1133">Transmembrane helix</keyword>
<evidence type="ECO:0000256" key="1">
    <source>
        <dbReference type="ARBA" id="ARBA00004141"/>
    </source>
</evidence>
<organism evidence="7 8">
    <name type="scientific">Rousettus aegyptiacus</name>
    <name type="common">Egyptian fruit bat</name>
    <name type="synonym">Pteropus aegyptiacus</name>
    <dbReference type="NCBI Taxonomy" id="9407"/>
    <lineage>
        <taxon>Eukaryota</taxon>
        <taxon>Metazoa</taxon>
        <taxon>Chordata</taxon>
        <taxon>Craniata</taxon>
        <taxon>Vertebrata</taxon>
        <taxon>Euteleostomi</taxon>
        <taxon>Mammalia</taxon>
        <taxon>Eutheria</taxon>
        <taxon>Laurasiatheria</taxon>
        <taxon>Chiroptera</taxon>
        <taxon>Yinpterochiroptera</taxon>
        <taxon>Pteropodoidea</taxon>
        <taxon>Pteropodidae</taxon>
        <taxon>Rousettinae</taxon>
        <taxon>Rousettus</taxon>
    </lineage>
</organism>
<feature type="transmembrane region" description="Helical" evidence="6">
    <location>
        <begin position="71"/>
        <end position="91"/>
    </location>
</feature>
<sequence>MNPMTSAGSPANSVFVVTPQNPYPTMPGAVSQQPLYPRNQPQVHQIPGNLPGPQPTAIVRPAQRALKEGKVLGAIQILIGLLHIGLGFVMASILPGYYIAVSFVGGFPFWGSIWFIISGSLSVAAEKQSKSCLVNCSLGFNIVSALSSVTGVILCIIDIAINAEDIYTDYYTHWGVTPGMAVSSMLLIFSFLEFCIACTTTHFGCRLACYSHDNVPVAVPSVLVTHSVVIPEAANPPPAYSTVAQAYK</sequence>
<dbReference type="Proteomes" id="UP000593571">
    <property type="component" value="Unassembled WGS sequence"/>
</dbReference>
<evidence type="ECO:0000313" key="8">
    <source>
        <dbReference type="Proteomes" id="UP000593571"/>
    </source>
</evidence>
<evidence type="ECO:0000256" key="3">
    <source>
        <dbReference type="ARBA" id="ARBA00022692"/>
    </source>
</evidence>
<proteinExistence type="inferred from homology"/>
<accession>A0A7J8H319</accession>
<comment type="similarity">
    <text evidence="2">Belongs to the MS4A family.</text>
</comment>
<comment type="subcellular location">
    <subcellularLocation>
        <location evidence="1">Membrane</location>
        <topology evidence="1">Multi-pass membrane protein</topology>
    </subcellularLocation>
</comment>
<feature type="transmembrane region" description="Helical" evidence="6">
    <location>
        <begin position="181"/>
        <end position="203"/>
    </location>
</feature>
<reference evidence="7 8" key="1">
    <citation type="journal article" date="2020" name="Nature">
        <title>Six reference-quality genomes reveal evolution of bat adaptations.</title>
        <authorList>
            <person name="Jebb D."/>
            <person name="Huang Z."/>
            <person name="Pippel M."/>
            <person name="Hughes G.M."/>
            <person name="Lavrichenko K."/>
            <person name="Devanna P."/>
            <person name="Winkler S."/>
            <person name="Jermiin L.S."/>
            <person name="Skirmuntt E.C."/>
            <person name="Katzourakis A."/>
            <person name="Burkitt-Gray L."/>
            <person name="Ray D.A."/>
            <person name="Sullivan K.A.M."/>
            <person name="Roscito J.G."/>
            <person name="Kirilenko B.M."/>
            <person name="Davalos L.M."/>
            <person name="Corthals A.P."/>
            <person name="Power M.L."/>
            <person name="Jones G."/>
            <person name="Ransome R.D."/>
            <person name="Dechmann D.K.N."/>
            <person name="Locatelli A.G."/>
            <person name="Puechmaille S.J."/>
            <person name="Fedrigo O."/>
            <person name="Jarvis E.D."/>
            <person name="Hiller M."/>
            <person name="Vernes S.C."/>
            <person name="Myers E.W."/>
            <person name="Teeling E.C."/>
        </authorList>
    </citation>
    <scope>NUCLEOTIDE SEQUENCE [LARGE SCALE GENOMIC DNA]</scope>
    <source>
        <strain evidence="7">MRouAeg1</strain>
        <tissue evidence="7">Muscle</tissue>
    </source>
</reference>
<dbReference type="InterPro" id="IPR030417">
    <property type="entry name" value="MS4A"/>
</dbReference>
<keyword evidence="5 6" id="KW-0472">Membrane</keyword>
<dbReference type="GO" id="GO:0007166">
    <property type="term" value="P:cell surface receptor signaling pathway"/>
    <property type="evidence" value="ECO:0007669"/>
    <property type="project" value="TreeGrafter"/>
</dbReference>
<dbReference type="PANTHER" id="PTHR23320:SF155">
    <property type="entry name" value="MEMBRANE-SPANNING 4-DOMAINS SUBFAMILY A MEMBER 8"/>
    <property type="match status" value="1"/>
</dbReference>
<keyword evidence="8" id="KW-1185">Reference proteome</keyword>
<feature type="transmembrane region" description="Helical" evidence="6">
    <location>
        <begin position="97"/>
        <end position="117"/>
    </location>
</feature>
<keyword evidence="3 6" id="KW-0812">Transmembrane</keyword>
<name>A0A7J8H319_ROUAE</name>
<evidence type="ECO:0000256" key="4">
    <source>
        <dbReference type="ARBA" id="ARBA00022989"/>
    </source>
</evidence>
<dbReference type="PANTHER" id="PTHR23320">
    <property type="entry name" value="MEMBRANE-SPANNING 4-DOMAINS SUBFAMILY A MS4A -RELATED"/>
    <property type="match status" value="1"/>
</dbReference>